<dbReference type="PANTHER" id="PTHR46066">
    <property type="entry name" value="CHITINASE DOMAIN-CONTAINING PROTEIN 1 FAMILY MEMBER"/>
    <property type="match status" value="1"/>
</dbReference>
<dbReference type="EMBL" id="LTAO01000036">
    <property type="protein sequence ID" value="KYG27581.1"/>
    <property type="molecule type" value="Genomic_DNA"/>
</dbReference>
<dbReference type="GO" id="GO:0012505">
    <property type="term" value="C:endomembrane system"/>
    <property type="evidence" value="ECO:0007669"/>
    <property type="project" value="TreeGrafter"/>
</dbReference>
<dbReference type="InterPro" id="IPR041704">
    <property type="entry name" value="CFLE_GH18"/>
</dbReference>
<dbReference type="PROSITE" id="PS51910">
    <property type="entry name" value="GH18_2"/>
    <property type="match status" value="1"/>
</dbReference>
<dbReference type="GO" id="GO:0070492">
    <property type="term" value="F:oligosaccharide binding"/>
    <property type="evidence" value="ECO:0007669"/>
    <property type="project" value="TreeGrafter"/>
</dbReference>
<dbReference type="CDD" id="cd00118">
    <property type="entry name" value="LysM"/>
    <property type="match status" value="2"/>
</dbReference>
<evidence type="ECO:0000259" key="3">
    <source>
        <dbReference type="PROSITE" id="PS51782"/>
    </source>
</evidence>
<accession>A0A162D0D2</accession>
<feature type="domain" description="LysM" evidence="3">
    <location>
        <begin position="2"/>
        <end position="46"/>
    </location>
</feature>
<evidence type="ECO:0000313" key="5">
    <source>
        <dbReference type="EMBL" id="KYG27581.1"/>
    </source>
</evidence>
<dbReference type="GO" id="GO:0016798">
    <property type="term" value="F:hydrolase activity, acting on glycosyl bonds"/>
    <property type="evidence" value="ECO:0007669"/>
    <property type="project" value="UniProtKB-KW"/>
</dbReference>
<dbReference type="InterPro" id="IPR017853">
    <property type="entry name" value="GH"/>
</dbReference>
<gene>
    <name evidence="5" type="ORF">AZF04_10315</name>
</gene>
<dbReference type="Pfam" id="PF00704">
    <property type="entry name" value="Glyco_hydro_18"/>
    <property type="match status" value="1"/>
</dbReference>
<feature type="domain" description="GH18" evidence="4">
    <location>
        <begin position="105"/>
        <end position="429"/>
    </location>
</feature>
<evidence type="ECO:0000256" key="2">
    <source>
        <dbReference type="ARBA" id="ARBA00023295"/>
    </source>
</evidence>
<dbReference type="Pfam" id="PF01476">
    <property type="entry name" value="LysM"/>
    <property type="match status" value="2"/>
</dbReference>
<dbReference type="Gene3D" id="3.10.350.10">
    <property type="entry name" value="LysM domain"/>
    <property type="match status" value="2"/>
</dbReference>
<evidence type="ECO:0000313" key="6">
    <source>
        <dbReference type="Proteomes" id="UP000075806"/>
    </source>
</evidence>
<keyword evidence="1" id="KW-0378">Hydrolase</keyword>
<keyword evidence="6" id="KW-1185">Reference proteome</keyword>
<dbReference type="InterPro" id="IPR018392">
    <property type="entry name" value="LysM"/>
</dbReference>
<dbReference type="PANTHER" id="PTHR46066:SF2">
    <property type="entry name" value="CHITINASE DOMAIN-CONTAINING PROTEIN 1"/>
    <property type="match status" value="1"/>
</dbReference>
<dbReference type="CDD" id="cd02874">
    <property type="entry name" value="GH18_CFLE_spore_hydrolase"/>
    <property type="match status" value="1"/>
</dbReference>
<dbReference type="InterPro" id="IPR001223">
    <property type="entry name" value="Glyco_hydro18_cat"/>
</dbReference>
<comment type="caution">
    <text evidence="5">The sequence shown here is derived from an EMBL/GenBank/DDBJ whole genome shotgun (WGS) entry which is preliminary data.</text>
</comment>
<keyword evidence="2" id="KW-0326">Glycosidase</keyword>
<name>A0A162D0D2_9BACI</name>
<dbReference type="AlphaFoldDB" id="A0A162D0D2"/>
<protein>
    <submittedName>
        <fullName evidence="5">Spore gernimation protein</fullName>
    </submittedName>
</protein>
<dbReference type="SMART" id="SM00636">
    <property type="entry name" value="Glyco_18"/>
    <property type="match status" value="1"/>
</dbReference>
<dbReference type="Gene3D" id="3.20.20.80">
    <property type="entry name" value="Glycosidases"/>
    <property type="match status" value="1"/>
</dbReference>
<dbReference type="RefSeq" id="WP_061949878.1">
    <property type="nucleotide sequence ID" value="NZ_LTAO01000036.1"/>
</dbReference>
<dbReference type="SMART" id="SM00257">
    <property type="entry name" value="LysM"/>
    <property type="match status" value="2"/>
</dbReference>
<dbReference type="SUPFAM" id="SSF54106">
    <property type="entry name" value="LysM domain"/>
    <property type="match status" value="2"/>
</dbReference>
<dbReference type="SUPFAM" id="SSF51445">
    <property type="entry name" value="(Trans)glycosidases"/>
    <property type="match status" value="1"/>
</dbReference>
<dbReference type="GO" id="GO:0005975">
    <property type="term" value="P:carbohydrate metabolic process"/>
    <property type="evidence" value="ECO:0007669"/>
    <property type="project" value="InterPro"/>
</dbReference>
<dbReference type="PROSITE" id="PS51782">
    <property type="entry name" value="LYSM"/>
    <property type="match status" value="2"/>
</dbReference>
<dbReference type="InterPro" id="IPR036779">
    <property type="entry name" value="LysM_dom_sf"/>
</dbReference>
<reference evidence="5" key="1">
    <citation type="submission" date="2016-02" db="EMBL/GenBank/DDBJ databases">
        <title>Genome sequence of Bacillus trypoxylicola KCTC 13244(T).</title>
        <authorList>
            <person name="Jeong H."/>
            <person name="Park S.-H."/>
            <person name="Choi S.-K."/>
        </authorList>
    </citation>
    <scope>NUCLEOTIDE SEQUENCE [LARGE SCALE GENOMIC DNA]</scope>
    <source>
        <strain evidence="5">KCTC 13244</strain>
    </source>
</reference>
<dbReference type="InterPro" id="IPR011583">
    <property type="entry name" value="Chitinase_II/V-like_cat"/>
</dbReference>
<dbReference type="InterPro" id="IPR029070">
    <property type="entry name" value="Chitinase_insertion_sf"/>
</dbReference>
<dbReference type="Gene3D" id="3.10.50.10">
    <property type="match status" value="1"/>
</dbReference>
<dbReference type="STRING" id="519424.AZF04_10315"/>
<evidence type="ECO:0000259" key="4">
    <source>
        <dbReference type="PROSITE" id="PS51910"/>
    </source>
</evidence>
<feature type="domain" description="LysM" evidence="3">
    <location>
        <begin position="51"/>
        <end position="95"/>
    </location>
</feature>
<dbReference type="GO" id="GO:0008061">
    <property type="term" value="F:chitin binding"/>
    <property type="evidence" value="ECO:0007669"/>
    <property type="project" value="InterPro"/>
</dbReference>
<evidence type="ECO:0000256" key="1">
    <source>
        <dbReference type="ARBA" id="ARBA00022801"/>
    </source>
</evidence>
<organism evidence="5 6">
    <name type="scientific">Alkalihalobacillus trypoxylicola</name>
    <dbReference type="NCBI Taxonomy" id="519424"/>
    <lineage>
        <taxon>Bacteria</taxon>
        <taxon>Bacillati</taxon>
        <taxon>Bacillota</taxon>
        <taxon>Bacilli</taxon>
        <taxon>Bacillales</taxon>
        <taxon>Bacillaceae</taxon>
        <taxon>Alkalihalobacillus</taxon>
    </lineage>
</organism>
<dbReference type="Proteomes" id="UP000075806">
    <property type="component" value="Unassembled WGS sequence"/>
</dbReference>
<proteinExistence type="predicted"/>
<dbReference type="OrthoDB" id="9769314at2"/>
<sequence length="429" mass="48669">MQIHVVKRGDSIWQLANSYGVSVEMISDANQLQNPNALVVGQALIIPTSGRYHRIKQGDTLLKVSEYYQVTVESILRANQLRGNESIPIGYPLFIPTLARQKPVVDVSAYVDLNITGENSPQVLSEVAQYLTFVTIFSYELNADGTLTPINDQPTIEAAKNQNVAPLMVITNLKEGAFDTDIATTVLQSEDLQNKLLDEAISILDEKGYAGIDFDLEYLGAENREPYHQLLRKARTRLDEKNAYLSSALAPQTMEGMQGVLYEGHDYATQGEIVDFVFLMTYEWGWTGGPPMAVAPINQVRRVVEYASSVMPSNKIMLGIPLYGYDWTLPYVQGETRAKAIDHQDAIELAFKYQAEILFDEQAQSPYFNYWDEAGKQHEVWFEDARSIQAKFDLIKEFQLRGFFYWVLGWDFPQNWLLIEENFTVNKQA</sequence>